<gene>
    <name evidence="1" type="ORF">PSNMU_V1.4_AUG-EV-PASAV3_0025630</name>
</gene>
<dbReference type="AlphaFoldDB" id="A0A448Z1E2"/>
<accession>A0A448Z1E2</accession>
<evidence type="ECO:0000313" key="1">
    <source>
        <dbReference type="EMBL" id="VEU35893.1"/>
    </source>
</evidence>
<protein>
    <submittedName>
        <fullName evidence="1">Uncharacterized protein</fullName>
    </submittedName>
</protein>
<dbReference type="Proteomes" id="UP000291116">
    <property type="component" value="Unassembled WGS sequence"/>
</dbReference>
<organism evidence="1 2">
    <name type="scientific">Pseudo-nitzschia multistriata</name>
    <dbReference type="NCBI Taxonomy" id="183589"/>
    <lineage>
        <taxon>Eukaryota</taxon>
        <taxon>Sar</taxon>
        <taxon>Stramenopiles</taxon>
        <taxon>Ochrophyta</taxon>
        <taxon>Bacillariophyta</taxon>
        <taxon>Bacillariophyceae</taxon>
        <taxon>Bacillariophycidae</taxon>
        <taxon>Bacillariales</taxon>
        <taxon>Bacillariaceae</taxon>
        <taxon>Pseudo-nitzschia</taxon>
    </lineage>
</organism>
<dbReference type="EMBL" id="CAACVS010000071">
    <property type="protein sequence ID" value="VEU35893.1"/>
    <property type="molecule type" value="Genomic_DNA"/>
</dbReference>
<reference evidence="1 2" key="1">
    <citation type="submission" date="2019-01" db="EMBL/GenBank/DDBJ databases">
        <authorList>
            <person name="Ferrante I. M."/>
        </authorList>
    </citation>
    <scope>NUCLEOTIDE SEQUENCE [LARGE SCALE GENOMIC DNA]</scope>
    <source>
        <strain evidence="1 2">B856</strain>
    </source>
</reference>
<evidence type="ECO:0000313" key="2">
    <source>
        <dbReference type="Proteomes" id="UP000291116"/>
    </source>
</evidence>
<keyword evidence="2" id="KW-1185">Reference proteome</keyword>
<sequence length="496" mass="55364">MTTNDGNSRSPKAIMARLLSRQPSEYETASPSPSPYFSSVSPRVAKMFEILELRANFPQKLRKDMDEALDGAAGNFLFHLESSVADLLYASANTSNNHSQEDQPQIGLNSDVDTENQVETAIRCFPNVICRRSSTISRSEYNAPIEAQITLQSVAFLPLLARLGIELGDGTTFATEQRGGLVPPKATWCLDNQGSSPFDGLNYHLRHPDSRHQLRNNQTSTNSLVRLLAPHLSRCTNRHSSCNVLFELATTTTELHDPELSERIDKAFLAVIQKLRAENLFFQHDICGSSKSIYNRNNTHSDWNMVTTLCATNPWIPFPKQRFSYLVNWHPCSLLTPNHQGWLPIHVVANAGCCREEENGGNYGSEYLSEASSNPHSCLDRFRIVLAAGMTNFPTELGGLFHTNKGGDSAFRLACQNFGSASVYALIDNIMFEQEVRQKQSNTASTTQIILRTLVSLGSQEVVDMDGLYFWLRREPATMKLSSCTQSSRKKKRNSC</sequence>
<name>A0A448Z1E2_9STRA</name>
<proteinExistence type="predicted"/>